<dbReference type="EC" id="4.2.1.136" evidence="19"/>
<evidence type="ECO:0000256" key="2">
    <source>
        <dbReference type="ARBA" id="ARBA00000909"/>
    </source>
</evidence>
<feature type="binding site" evidence="18">
    <location>
        <position position="63"/>
    </location>
    <ligand>
        <name>K(+)</name>
        <dbReference type="ChEBI" id="CHEBI:29103"/>
    </ligand>
</feature>
<feature type="binding site" evidence="18">
    <location>
        <position position="120"/>
    </location>
    <ligand>
        <name>K(+)</name>
        <dbReference type="ChEBI" id="CHEBI:29103"/>
    </ligand>
</feature>
<dbReference type="HAMAP" id="MF_01966">
    <property type="entry name" value="NADHX_epimerase"/>
    <property type="match status" value="1"/>
</dbReference>
<feature type="binding site" evidence="17">
    <location>
        <position position="413"/>
    </location>
    <ligand>
        <name>(6S)-NADPHX</name>
        <dbReference type="ChEBI" id="CHEBI:64076"/>
    </ligand>
</feature>
<keyword evidence="23" id="KW-1185">Reference proteome</keyword>
<feature type="binding site" evidence="17">
    <location>
        <position position="302"/>
    </location>
    <ligand>
        <name>(6S)-NADPHX</name>
        <dbReference type="ChEBI" id="CHEBI:64076"/>
    </ligand>
</feature>
<evidence type="ECO:0000256" key="3">
    <source>
        <dbReference type="ARBA" id="ARBA00006001"/>
    </source>
</evidence>
<keyword evidence="11 18" id="KW-0413">Isomerase</keyword>
<keyword evidence="7 17" id="KW-0067">ATP-binding</keyword>
<keyword evidence="5 18" id="KW-0479">Metal-binding</keyword>
<dbReference type="PIRSF" id="PIRSF017184">
    <property type="entry name" value="Nnr"/>
    <property type="match status" value="1"/>
</dbReference>
<dbReference type="Pfam" id="PF01256">
    <property type="entry name" value="Carb_kinase"/>
    <property type="match status" value="1"/>
</dbReference>
<keyword evidence="22" id="KW-0808">Transferase</keyword>
<evidence type="ECO:0000256" key="6">
    <source>
        <dbReference type="ARBA" id="ARBA00022741"/>
    </source>
</evidence>
<dbReference type="OrthoDB" id="9806925at2"/>
<dbReference type="GO" id="GO:0046872">
    <property type="term" value="F:metal ion binding"/>
    <property type="evidence" value="ECO:0007669"/>
    <property type="project" value="UniProtKB-UniRule"/>
</dbReference>
<organism evidence="22 23">
    <name type="scientific">Motilibacter rhizosphaerae</name>
    <dbReference type="NCBI Taxonomy" id="598652"/>
    <lineage>
        <taxon>Bacteria</taxon>
        <taxon>Bacillati</taxon>
        <taxon>Actinomycetota</taxon>
        <taxon>Actinomycetes</taxon>
        <taxon>Motilibacterales</taxon>
        <taxon>Motilibacteraceae</taxon>
        <taxon>Motilibacter</taxon>
    </lineage>
</organism>
<keyword evidence="9 18" id="KW-0630">Potassium</keyword>
<evidence type="ECO:0000313" key="22">
    <source>
        <dbReference type="EMBL" id="RZS90361.1"/>
    </source>
</evidence>
<comment type="similarity">
    <text evidence="3 19">In the N-terminal section; belongs to the NnrE/AIBP family.</text>
</comment>
<dbReference type="GO" id="GO:0016301">
    <property type="term" value="F:kinase activity"/>
    <property type="evidence" value="ECO:0007669"/>
    <property type="project" value="UniProtKB-KW"/>
</dbReference>
<keyword evidence="6 17" id="KW-0547">Nucleotide-binding</keyword>
<dbReference type="Gene3D" id="3.40.1190.20">
    <property type="match status" value="1"/>
</dbReference>
<evidence type="ECO:0000256" key="12">
    <source>
        <dbReference type="ARBA" id="ARBA00023239"/>
    </source>
</evidence>
<keyword evidence="13" id="KW-0511">Multifunctional enzyme</keyword>
<dbReference type="PROSITE" id="PS51385">
    <property type="entry name" value="YJEF_N"/>
    <property type="match status" value="1"/>
</dbReference>
<comment type="catalytic activity">
    <reaction evidence="16 17 19">
        <text>(6S)-NADPHX + ADP = AMP + phosphate + NADPH + H(+)</text>
        <dbReference type="Rhea" id="RHEA:32235"/>
        <dbReference type="ChEBI" id="CHEBI:15378"/>
        <dbReference type="ChEBI" id="CHEBI:43474"/>
        <dbReference type="ChEBI" id="CHEBI:57783"/>
        <dbReference type="ChEBI" id="CHEBI:64076"/>
        <dbReference type="ChEBI" id="CHEBI:456215"/>
        <dbReference type="ChEBI" id="CHEBI:456216"/>
        <dbReference type="EC" id="4.2.1.136"/>
    </reaction>
</comment>
<feature type="binding site" evidence="18">
    <location>
        <begin position="62"/>
        <end position="66"/>
    </location>
    <ligand>
        <name>(6S)-NADPHX</name>
        <dbReference type="ChEBI" id="CHEBI:64076"/>
    </ligand>
</feature>
<keyword evidence="22" id="KW-0418">Kinase</keyword>
<dbReference type="EMBL" id="SGXD01000002">
    <property type="protein sequence ID" value="RZS90361.1"/>
    <property type="molecule type" value="Genomic_DNA"/>
</dbReference>
<evidence type="ECO:0000256" key="11">
    <source>
        <dbReference type="ARBA" id="ARBA00023235"/>
    </source>
</evidence>
<feature type="binding site" evidence="17">
    <location>
        <position position="252"/>
    </location>
    <ligand>
        <name>(6S)-NADPHX</name>
        <dbReference type="ChEBI" id="CHEBI:64076"/>
    </ligand>
</feature>
<feature type="binding site" evidence="18">
    <location>
        <position position="156"/>
    </location>
    <ligand>
        <name>K(+)</name>
        <dbReference type="ChEBI" id="CHEBI:29103"/>
    </ligand>
</feature>
<dbReference type="PROSITE" id="PS51383">
    <property type="entry name" value="YJEF_C_3"/>
    <property type="match status" value="1"/>
</dbReference>
<evidence type="ECO:0000256" key="19">
    <source>
        <dbReference type="PIRNR" id="PIRNR017184"/>
    </source>
</evidence>
<comment type="similarity">
    <text evidence="17">Belongs to the NnrD/CARKD family.</text>
</comment>
<evidence type="ECO:0000256" key="1">
    <source>
        <dbReference type="ARBA" id="ARBA00000013"/>
    </source>
</evidence>
<feature type="binding site" evidence="17">
    <location>
        <begin position="383"/>
        <end position="387"/>
    </location>
    <ligand>
        <name>AMP</name>
        <dbReference type="ChEBI" id="CHEBI:456215"/>
    </ligand>
</feature>
<dbReference type="InterPro" id="IPR036652">
    <property type="entry name" value="YjeF_N_dom_sf"/>
</dbReference>
<dbReference type="Proteomes" id="UP000293638">
    <property type="component" value="Unassembled WGS sequence"/>
</dbReference>
<comment type="function">
    <text evidence="17">Catalyzes the dehydration of the S-form of NAD(P)HX at the expense of ADP, which is converted to AMP. Together with NAD(P)HX epimerase, which catalyzes the epimerization of the S- and R-forms, the enzyme allows the repair of both epimers of NAD(P)HX, a damaged form of NAD(P)H that is a result of enzymatic or heat-dependent hydration.</text>
</comment>
<feature type="binding site" evidence="18">
    <location>
        <position position="153"/>
    </location>
    <ligand>
        <name>(6S)-NADPHX</name>
        <dbReference type="ChEBI" id="CHEBI:64076"/>
    </ligand>
</feature>
<dbReference type="InterPro" id="IPR030677">
    <property type="entry name" value="Nnr"/>
</dbReference>
<dbReference type="GO" id="GO:0052856">
    <property type="term" value="F:NAD(P)HX epimerase activity"/>
    <property type="evidence" value="ECO:0007669"/>
    <property type="project" value="UniProtKB-UniRule"/>
</dbReference>
<comment type="catalytic activity">
    <reaction evidence="15 17 19">
        <text>(6S)-NADHX + ADP = AMP + phosphate + NADH + H(+)</text>
        <dbReference type="Rhea" id="RHEA:32223"/>
        <dbReference type="ChEBI" id="CHEBI:15378"/>
        <dbReference type="ChEBI" id="CHEBI:43474"/>
        <dbReference type="ChEBI" id="CHEBI:57945"/>
        <dbReference type="ChEBI" id="CHEBI:64074"/>
        <dbReference type="ChEBI" id="CHEBI:456215"/>
        <dbReference type="ChEBI" id="CHEBI:456216"/>
        <dbReference type="EC" id="4.2.1.136"/>
    </reaction>
</comment>
<dbReference type="Gene3D" id="3.40.50.10260">
    <property type="entry name" value="YjeF N-terminal domain"/>
    <property type="match status" value="1"/>
</dbReference>
<sequence length="475" mass="47573">MRHAHAVAEVRRAEAELAATLPPGTLMDRAAAGIAAACLQLLRAERGGAYGARAVLLVGSGDNGGDALHAGARLARRGVEVRALLLGSRVHEAGRAALEAAGGRVVEAVAAVDDADLVLDGILGIGGSGGLRPEAARVVRRAEAGGALLVAVDVPSGVDADTGEVAGDAVSADVTLVPGTLKPGLLVDPGAGHAGLVQVIDIGLGAYLRDPVLEVLDAADVAALLPEPGRESDKYRRGVVGVVAGSDAFPGAAVLCTGGAIRAGAGMVRYVGPSRATQHVLSSWPEVVAGEGRVQARVVGPGVADPRAVAEHVEHPEPVVLDAGCTVLHERAGGDALLTPHAGELVGLLHELGVEVERAEVEARRLHWAGEAARRTGAVVLLKGSTTVVATPDGRARVNPTGTSWLATAGSGDVLAGVAGALLARGLDPYDAGAVAAWLHGLAGRVASQGAPLSAGQLLDALPEAQRRLADPPSS</sequence>
<feature type="domain" description="YjeF N-terminal" evidence="21">
    <location>
        <begin position="10"/>
        <end position="210"/>
    </location>
</feature>
<dbReference type="GO" id="GO:0052855">
    <property type="term" value="F:ADP-dependent NAD(P)H-hydrate dehydratase activity"/>
    <property type="evidence" value="ECO:0007669"/>
    <property type="project" value="UniProtKB-UniRule"/>
</dbReference>
<dbReference type="PANTHER" id="PTHR12592">
    <property type="entry name" value="ATP-DEPENDENT (S)-NAD(P)H-HYDRATE DEHYDRATASE FAMILY MEMBER"/>
    <property type="match status" value="1"/>
</dbReference>
<comment type="function">
    <text evidence="18">Catalyzes the epimerization of the S- and R-forms of NAD(P)HX, a damaged form of NAD(P)H that is a result of enzymatic or heat-dependent hydration. This is a prerequisite for the S-specific NAD(P)H-hydrate dehydratase to allow the repair of both epimers of NAD(P)HX.</text>
</comment>
<comment type="caution">
    <text evidence="18">Lacks conserved residue(s) required for the propagation of feature annotation.</text>
</comment>
<evidence type="ECO:0000256" key="4">
    <source>
        <dbReference type="ARBA" id="ARBA00009524"/>
    </source>
</evidence>
<dbReference type="InterPro" id="IPR000631">
    <property type="entry name" value="CARKD"/>
</dbReference>
<dbReference type="HAMAP" id="MF_01965">
    <property type="entry name" value="NADHX_dehydratase"/>
    <property type="match status" value="1"/>
</dbReference>
<keyword evidence="8 17" id="KW-0521">NADP</keyword>
<comment type="function">
    <text evidence="14 19">Bifunctional enzyme that catalyzes the epimerization of the S- and R-forms of NAD(P)HX and the dehydration of the S-form of NAD(P)HX at the expense of ADP, which is converted to AMP. This allows the repair of both epimers of NAD(P)HX, a damaged form of NAD(P)H that is a result of enzymatic or heat-dependent hydration.</text>
</comment>
<comment type="caution">
    <text evidence="22">The sequence shown here is derived from an EMBL/GenBank/DDBJ whole genome shotgun (WGS) entry which is preliminary data.</text>
</comment>
<dbReference type="InterPro" id="IPR004443">
    <property type="entry name" value="YjeF_N_dom"/>
</dbReference>
<accession>A0A4Q7NT98</accession>
<protein>
    <recommendedName>
        <fullName evidence="19">Bifunctional NAD(P)H-hydrate repair enzyme</fullName>
    </recommendedName>
    <alternativeName>
        <fullName evidence="19">Nicotinamide nucleotide repair protein</fullName>
    </alternativeName>
    <domain>
        <recommendedName>
            <fullName evidence="19">ADP-dependent (S)-NAD(P)H-hydrate dehydratase</fullName>
            <ecNumber evidence="19">4.2.1.136</ecNumber>
        </recommendedName>
        <alternativeName>
            <fullName evidence="19">ADP-dependent NAD(P)HX dehydratase</fullName>
        </alternativeName>
    </domain>
    <domain>
        <recommendedName>
            <fullName evidence="19">NAD(P)H-hydrate epimerase</fullName>
            <ecNumber evidence="19">5.1.99.6</ecNumber>
        </recommendedName>
    </domain>
</protein>
<dbReference type="GO" id="GO:0005524">
    <property type="term" value="F:ATP binding"/>
    <property type="evidence" value="ECO:0007669"/>
    <property type="project" value="UniProtKB-UniRule"/>
</dbReference>
<keyword evidence="12 17" id="KW-0456">Lyase</keyword>
<dbReference type="Pfam" id="PF03853">
    <property type="entry name" value="YjeF_N"/>
    <property type="match status" value="1"/>
</dbReference>
<reference evidence="22 23" key="1">
    <citation type="submission" date="2019-02" db="EMBL/GenBank/DDBJ databases">
        <title>Genomic Encyclopedia of Type Strains, Phase IV (KMG-IV): sequencing the most valuable type-strain genomes for metagenomic binning, comparative biology and taxonomic classification.</title>
        <authorList>
            <person name="Goeker M."/>
        </authorList>
    </citation>
    <scope>NUCLEOTIDE SEQUENCE [LARGE SCALE GENOMIC DNA]</scope>
    <source>
        <strain evidence="22 23">DSM 45622</strain>
    </source>
</reference>
<dbReference type="InterPro" id="IPR029056">
    <property type="entry name" value="Ribokinase-like"/>
</dbReference>
<dbReference type="EC" id="5.1.99.6" evidence="19"/>
<evidence type="ECO:0000256" key="13">
    <source>
        <dbReference type="ARBA" id="ARBA00023268"/>
    </source>
</evidence>
<dbReference type="NCBIfam" id="TIGR00196">
    <property type="entry name" value="yjeF_cterm"/>
    <property type="match status" value="1"/>
</dbReference>
<dbReference type="SUPFAM" id="SSF64153">
    <property type="entry name" value="YjeF N-terminal domain-like"/>
    <property type="match status" value="1"/>
</dbReference>
<dbReference type="GO" id="GO:0046496">
    <property type="term" value="P:nicotinamide nucleotide metabolic process"/>
    <property type="evidence" value="ECO:0007669"/>
    <property type="project" value="UniProtKB-UniRule"/>
</dbReference>
<dbReference type="AlphaFoldDB" id="A0A4Q7NT98"/>
<comment type="catalytic activity">
    <reaction evidence="1 18 19">
        <text>(6R)-NADHX = (6S)-NADHX</text>
        <dbReference type="Rhea" id="RHEA:32215"/>
        <dbReference type="ChEBI" id="CHEBI:64074"/>
        <dbReference type="ChEBI" id="CHEBI:64075"/>
        <dbReference type="EC" id="5.1.99.6"/>
    </reaction>
</comment>
<dbReference type="RefSeq" id="WP_130492826.1">
    <property type="nucleotide sequence ID" value="NZ_SGXD01000002.1"/>
</dbReference>
<comment type="cofactor">
    <cofactor evidence="18 19">
        <name>K(+)</name>
        <dbReference type="ChEBI" id="CHEBI:29103"/>
    </cofactor>
    <text evidence="18 19">Binds 1 potassium ion per subunit.</text>
</comment>
<name>A0A4Q7NT98_9ACTN</name>
<keyword evidence="10 17" id="KW-0520">NAD</keyword>
<evidence type="ECO:0000256" key="10">
    <source>
        <dbReference type="ARBA" id="ARBA00023027"/>
    </source>
</evidence>
<dbReference type="CDD" id="cd01171">
    <property type="entry name" value="YXKO-related"/>
    <property type="match status" value="1"/>
</dbReference>
<comment type="cofactor">
    <cofactor evidence="17">
        <name>Mg(2+)</name>
        <dbReference type="ChEBI" id="CHEBI:18420"/>
    </cofactor>
</comment>
<evidence type="ECO:0000256" key="8">
    <source>
        <dbReference type="ARBA" id="ARBA00022857"/>
    </source>
</evidence>
<evidence type="ECO:0000256" key="17">
    <source>
        <dbReference type="HAMAP-Rule" id="MF_01965"/>
    </source>
</evidence>
<comment type="catalytic activity">
    <reaction evidence="2 18 19">
        <text>(6R)-NADPHX = (6S)-NADPHX</text>
        <dbReference type="Rhea" id="RHEA:32227"/>
        <dbReference type="ChEBI" id="CHEBI:64076"/>
        <dbReference type="ChEBI" id="CHEBI:64077"/>
        <dbReference type="EC" id="5.1.99.6"/>
    </reaction>
</comment>
<feature type="domain" description="YjeF C-terminal" evidence="20">
    <location>
        <begin position="217"/>
        <end position="469"/>
    </location>
</feature>
<feature type="binding site" evidence="18">
    <location>
        <begin position="124"/>
        <end position="130"/>
    </location>
    <ligand>
        <name>(6S)-NADPHX</name>
        <dbReference type="ChEBI" id="CHEBI:64076"/>
    </ligand>
</feature>
<evidence type="ECO:0000256" key="16">
    <source>
        <dbReference type="ARBA" id="ARBA00049209"/>
    </source>
</evidence>
<comment type="similarity">
    <text evidence="18">Belongs to the NnrE/AIBP family.</text>
</comment>
<gene>
    <name evidence="17" type="primary">nnrD</name>
    <name evidence="18" type="synonym">nnrE</name>
    <name evidence="22" type="ORF">EV189_2146</name>
</gene>
<evidence type="ECO:0000256" key="5">
    <source>
        <dbReference type="ARBA" id="ARBA00022723"/>
    </source>
</evidence>
<evidence type="ECO:0000259" key="21">
    <source>
        <dbReference type="PROSITE" id="PS51385"/>
    </source>
</evidence>
<feature type="binding site" evidence="17">
    <location>
        <position position="412"/>
    </location>
    <ligand>
        <name>AMP</name>
        <dbReference type="ChEBI" id="CHEBI:456215"/>
    </ligand>
</feature>
<dbReference type="SUPFAM" id="SSF53613">
    <property type="entry name" value="Ribokinase-like"/>
    <property type="match status" value="1"/>
</dbReference>
<evidence type="ECO:0000256" key="15">
    <source>
        <dbReference type="ARBA" id="ARBA00048238"/>
    </source>
</evidence>
<evidence type="ECO:0000256" key="7">
    <source>
        <dbReference type="ARBA" id="ARBA00022840"/>
    </source>
</evidence>
<comment type="similarity">
    <text evidence="4 19">In the C-terminal section; belongs to the NnrD/CARKD family.</text>
</comment>
<comment type="subunit">
    <text evidence="17">Homotetramer.</text>
</comment>
<evidence type="ECO:0000256" key="14">
    <source>
        <dbReference type="ARBA" id="ARBA00025153"/>
    </source>
</evidence>
<evidence type="ECO:0000313" key="23">
    <source>
        <dbReference type="Proteomes" id="UP000293638"/>
    </source>
</evidence>
<proteinExistence type="inferred from homology"/>
<dbReference type="GO" id="GO:0110051">
    <property type="term" value="P:metabolite repair"/>
    <property type="evidence" value="ECO:0007669"/>
    <property type="project" value="TreeGrafter"/>
</dbReference>
<evidence type="ECO:0000256" key="9">
    <source>
        <dbReference type="ARBA" id="ARBA00022958"/>
    </source>
</evidence>
<evidence type="ECO:0000256" key="18">
    <source>
        <dbReference type="HAMAP-Rule" id="MF_01966"/>
    </source>
</evidence>
<evidence type="ECO:0000259" key="20">
    <source>
        <dbReference type="PROSITE" id="PS51383"/>
    </source>
</evidence>
<dbReference type="PANTHER" id="PTHR12592:SF0">
    <property type="entry name" value="ATP-DEPENDENT (S)-NAD(P)H-HYDRATE DEHYDRATASE"/>
    <property type="match status" value="1"/>
</dbReference>
<feature type="binding site" evidence="17">
    <location>
        <position position="341"/>
    </location>
    <ligand>
        <name>(6S)-NADPHX</name>
        <dbReference type="ChEBI" id="CHEBI:64076"/>
    </ligand>
</feature>